<evidence type="ECO:0000313" key="5">
    <source>
        <dbReference type="Proteomes" id="UP000199555"/>
    </source>
</evidence>
<dbReference type="PANTHER" id="PTHR33741:SF5">
    <property type="entry name" value="TRANSMEMBRANE PROTEIN DDB_G0269096-RELATED"/>
    <property type="match status" value="1"/>
</dbReference>
<dbReference type="CDD" id="cd04600">
    <property type="entry name" value="CBS_pair_HPP_assoc"/>
    <property type="match status" value="1"/>
</dbReference>
<dbReference type="Proteomes" id="UP000199555">
    <property type="component" value="Unassembled WGS sequence"/>
</dbReference>
<feature type="transmembrane region" description="Helical" evidence="2">
    <location>
        <begin position="144"/>
        <end position="168"/>
    </location>
</feature>
<organism evidence="4 5">
    <name type="scientific">Paracoccus chinensis</name>
    <dbReference type="NCBI Taxonomy" id="525640"/>
    <lineage>
        <taxon>Bacteria</taxon>
        <taxon>Pseudomonadati</taxon>
        <taxon>Pseudomonadota</taxon>
        <taxon>Alphaproteobacteria</taxon>
        <taxon>Rhodobacterales</taxon>
        <taxon>Paracoccaceae</taxon>
        <taxon>Paracoccus</taxon>
    </lineage>
</organism>
<evidence type="ECO:0000313" key="4">
    <source>
        <dbReference type="EMBL" id="SDK92691.1"/>
    </source>
</evidence>
<dbReference type="Pfam" id="PF04982">
    <property type="entry name" value="TM_HPP"/>
    <property type="match status" value="1"/>
</dbReference>
<feature type="transmembrane region" description="Helical" evidence="2">
    <location>
        <begin position="53"/>
        <end position="70"/>
    </location>
</feature>
<feature type="transmembrane region" description="Helical" evidence="2">
    <location>
        <begin position="103"/>
        <end position="124"/>
    </location>
</feature>
<dbReference type="Pfam" id="PF00571">
    <property type="entry name" value="CBS"/>
    <property type="match status" value="2"/>
</dbReference>
<feature type="transmembrane region" description="Helical" evidence="2">
    <location>
        <begin position="25"/>
        <end position="46"/>
    </location>
</feature>
<feature type="domain" description="CBS" evidence="3">
    <location>
        <begin position="247"/>
        <end position="308"/>
    </location>
</feature>
<dbReference type="OrthoDB" id="9811720at2"/>
<feature type="transmembrane region" description="Helical" evidence="2">
    <location>
        <begin position="76"/>
        <end position="96"/>
    </location>
</feature>
<keyword evidence="1" id="KW-0129">CBS domain</keyword>
<proteinExistence type="predicted"/>
<dbReference type="Gene3D" id="3.10.580.10">
    <property type="entry name" value="CBS-domain"/>
    <property type="match status" value="1"/>
</dbReference>
<name>A0A1G9FW78_9RHOB</name>
<dbReference type="RefSeq" id="WP_090753885.1">
    <property type="nucleotide sequence ID" value="NZ_FNGE01000004.1"/>
</dbReference>
<accession>A0A1G9FW78</accession>
<dbReference type="PANTHER" id="PTHR33741">
    <property type="entry name" value="TRANSMEMBRANE PROTEIN DDB_G0269096-RELATED"/>
    <property type="match status" value="1"/>
</dbReference>
<dbReference type="STRING" id="525640.SAMN04487971_104122"/>
<keyword evidence="2" id="KW-0812">Transmembrane</keyword>
<evidence type="ECO:0000256" key="2">
    <source>
        <dbReference type="SAM" id="Phobius"/>
    </source>
</evidence>
<dbReference type="SMART" id="SM00116">
    <property type="entry name" value="CBS"/>
    <property type="match status" value="2"/>
</dbReference>
<dbReference type="InterPro" id="IPR007065">
    <property type="entry name" value="HPP"/>
</dbReference>
<dbReference type="SUPFAM" id="SSF54631">
    <property type="entry name" value="CBS-domain pair"/>
    <property type="match status" value="1"/>
</dbReference>
<dbReference type="EMBL" id="FNGE01000004">
    <property type="protein sequence ID" value="SDK92691.1"/>
    <property type="molecule type" value="Genomic_DNA"/>
</dbReference>
<dbReference type="InterPro" id="IPR046342">
    <property type="entry name" value="CBS_dom_sf"/>
</dbReference>
<keyword evidence="5" id="KW-1185">Reference proteome</keyword>
<reference evidence="5" key="1">
    <citation type="submission" date="2016-10" db="EMBL/GenBank/DDBJ databases">
        <authorList>
            <person name="Varghese N."/>
            <person name="Submissions S."/>
        </authorList>
    </citation>
    <scope>NUCLEOTIDE SEQUENCE [LARGE SCALE GENOMIC DNA]</scope>
    <source>
        <strain evidence="5">CGMCC 1.7655</strain>
    </source>
</reference>
<dbReference type="AlphaFoldDB" id="A0A1G9FW78"/>
<gene>
    <name evidence="4" type="ORF">SAMN04487971_104122</name>
</gene>
<dbReference type="InterPro" id="IPR058581">
    <property type="entry name" value="TM_HPP"/>
</dbReference>
<keyword evidence="2" id="KW-1133">Transmembrane helix</keyword>
<dbReference type="PROSITE" id="PS51371">
    <property type="entry name" value="CBS"/>
    <property type="match status" value="2"/>
</dbReference>
<evidence type="ECO:0000256" key="1">
    <source>
        <dbReference type="PROSITE-ProRule" id="PRU00703"/>
    </source>
</evidence>
<keyword evidence="2" id="KW-0472">Membrane</keyword>
<evidence type="ECO:0000259" key="3">
    <source>
        <dbReference type="PROSITE" id="PS51371"/>
    </source>
</evidence>
<sequence>MPPAASHSRLRALGPSVAAVPLREALRAGLGAALGLAVAAGCALAFSPDLWLGIYLIAPFGASSVLLFAAPNSPLAQPWPAIVGNTVAALTAILVCRFVADPLLCVPLSVGLAIVVMALCRATHPPGGAVAMTVALGAERIAPLGLSFALVPVAAGTALLVLIAAVYARATGRRYPFRQFHEPNPNGTTDPPAVERLGLTEEELSDILVRYRQSLNLGVEDLARLIAAAEIQAASHRTDVQTAADIMSRDLVTVGPRTPLRDVAGLFAHHGFTSLPVVGEGGRFLGIIFQLHLIASDWALPGKGLGKLLPRRGAASCAADVMQADLPTAAPETPIAALLPPLATHRTDAVPILEGDGIVGIVTQTDLIAALARQSLQAG</sequence>
<protein>
    <submittedName>
        <fullName evidence="4">CBS domain-containing membrane protein</fullName>
    </submittedName>
</protein>
<feature type="domain" description="CBS" evidence="3">
    <location>
        <begin position="322"/>
        <end position="378"/>
    </location>
</feature>
<dbReference type="InterPro" id="IPR000644">
    <property type="entry name" value="CBS_dom"/>
</dbReference>